<evidence type="ECO:0000256" key="1">
    <source>
        <dbReference type="ARBA" id="ARBA00004651"/>
    </source>
</evidence>
<dbReference type="InterPro" id="IPR000515">
    <property type="entry name" value="MetI-like"/>
</dbReference>
<accession>D8GKI6</accession>
<reference evidence="10 12" key="3">
    <citation type="journal article" date="2016" name="Biotechnol. Bioeng.">
        <title>Traits of selected Clostridium strains for syngas fermentation to ethanol.</title>
        <authorList>
            <person name="Martin M.E."/>
            <person name="Richter H."/>
            <person name="Saha S."/>
            <person name="Angenent L.T."/>
        </authorList>
    </citation>
    <scope>NUCLEOTIDE SEQUENCE [LARGE SCALE GENOMIC DNA]</scope>
    <source>
        <strain evidence="10 12">PETC</strain>
    </source>
</reference>
<feature type="transmembrane region" description="Helical" evidence="7">
    <location>
        <begin position="186"/>
        <end position="206"/>
    </location>
</feature>
<dbReference type="PANTHER" id="PTHR43163">
    <property type="entry name" value="DIPEPTIDE TRANSPORT SYSTEM PERMEASE PROTEIN DPPB-RELATED"/>
    <property type="match status" value="1"/>
</dbReference>
<dbReference type="KEGG" id="clj:CLJU_c22660"/>
<dbReference type="EMBL" id="LITS01000004">
    <property type="protein sequence ID" value="OAA88424.1"/>
    <property type="molecule type" value="Genomic_DNA"/>
</dbReference>
<evidence type="ECO:0000256" key="2">
    <source>
        <dbReference type="ARBA" id="ARBA00022448"/>
    </source>
</evidence>
<feature type="transmembrane region" description="Helical" evidence="7">
    <location>
        <begin position="12"/>
        <end position="31"/>
    </location>
</feature>
<dbReference type="RefSeq" id="WP_013238916.1">
    <property type="nucleotide sequence ID" value="NC_014328.1"/>
</dbReference>
<evidence type="ECO:0000313" key="10">
    <source>
        <dbReference type="EMBL" id="OAA88424.1"/>
    </source>
</evidence>
<dbReference type="PANTHER" id="PTHR43163:SF6">
    <property type="entry name" value="DIPEPTIDE TRANSPORT SYSTEM PERMEASE PROTEIN DPPB-RELATED"/>
    <property type="match status" value="1"/>
</dbReference>
<reference evidence="9" key="1">
    <citation type="submission" date="2009-07" db="EMBL/GenBank/DDBJ databases">
        <authorList>
            <person name="Koepke M."/>
            <person name="Hujer S."/>
            <person name="Held C."/>
            <person name="Wiezer A."/>
            <person name="Liesegang H."/>
            <person name="Ehrenreich A."/>
            <person name="Gottschalk G."/>
            <person name="Duerre P."/>
        </authorList>
    </citation>
    <scope>NUCLEOTIDE SEQUENCE</scope>
    <source>
        <strain evidence="9">DSM 13528</strain>
    </source>
</reference>
<dbReference type="AlphaFoldDB" id="D8GKI6"/>
<dbReference type="eggNOG" id="COG0601">
    <property type="taxonomic scope" value="Bacteria"/>
</dbReference>
<dbReference type="Pfam" id="PF19300">
    <property type="entry name" value="BPD_transp_1_N"/>
    <property type="match status" value="1"/>
</dbReference>
<evidence type="ECO:0000313" key="9">
    <source>
        <dbReference type="EMBL" id="ADK15326.1"/>
    </source>
</evidence>
<dbReference type="Pfam" id="PF00528">
    <property type="entry name" value="BPD_transp_1"/>
    <property type="match status" value="1"/>
</dbReference>
<keyword evidence="5 7" id="KW-1133">Transmembrane helix</keyword>
<dbReference type="STRING" id="748727.CLJU_c22660"/>
<protein>
    <submittedName>
        <fullName evidence="10">Oligopeptide transport system permease protein OppB</fullName>
    </submittedName>
    <submittedName>
        <fullName evidence="9">Predicted peptide ABC transporter, permease component</fullName>
    </submittedName>
</protein>
<evidence type="ECO:0000256" key="5">
    <source>
        <dbReference type="ARBA" id="ARBA00022989"/>
    </source>
</evidence>
<keyword evidence="4 7" id="KW-0812">Transmembrane</keyword>
<evidence type="ECO:0000313" key="11">
    <source>
        <dbReference type="Proteomes" id="UP000001656"/>
    </source>
</evidence>
<dbReference type="SUPFAM" id="SSF161098">
    <property type="entry name" value="MetI-like"/>
    <property type="match status" value="1"/>
</dbReference>
<keyword evidence="2 7" id="KW-0813">Transport</keyword>
<evidence type="ECO:0000256" key="6">
    <source>
        <dbReference type="ARBA" id="ARBA00023136"/>
    </source>
</evidence>
<evidence type="ECO:0000256" key="7">
    <source>
        <dbReference type="RuleBase" id="RU363032"/>
    </source>
</evidence>
<keyword evidence="6 7" id="KW-0472">Membrane</keyword>
<keyword evidence="3" id="KW-1003">Cell membrane</keyword>
<feature type="transmembrane region" description="Helical" evidence="7">
    <location>
        <begin position="142"/>
        <end position="166"/>
    </location>
</feature>
<feature type="transmembrane region" description="Helical" evidence="7">
    <location>
        <begin position="240"/>
        <end position="266"/>
    </location>
</feature>
<dbReference type="Proteomes" id="UP000077020">
    <property type="component" value="Unassembled WGS sequence"/>
</dbReference>
<gene>
    <name evidence="10" type="primary">oppB</name>
    <name evidence="9" type="ordered locus">CLJU_c22660</name>
    <name evidence="10" type="ORF">WX45_02744</name>
</gene>
<dbReference type="GO" id="GO:0055085">
    <property type="term" value="P:transmembrane transport"/>
    <property type="evidence" value="ECO:0007669"/>
    <property type="project" value="InterPro"/>
</dbReference>
<keyword evidence="12" id="KW-1185">Reference proteome</keyword>
<evidence type="ECO:0000256" key="3">
    <source>
        <dbReference type="ARBA" id="ARBA00022475"/>
    </source>
</evidence>
<dbReference type="EMBL" id="CP001666">
    <property type="protein sequence ID" value="ADK15326.1"/>
    <property type="molecule type" value="Genomic_DNA"/>
</dbReference>
<evidence type="ECO:0000256" key="4">
    <source>
        <dbReference type="ARBA" id="ARBA00022692"/>
    </source>
</evidence>
<dbReference type="Proteomes" id="UP000001656">
    <property type="component" value="Chromosome"/>
</dbReference>
<feature type="transmembrane region" description="Helical" evidence="7">
    <location>
        <begin position="286"/>
        <end position="312"/>
    </location>
</feature>
<dbReference type="InterPro" id="IPR045621">
    <property type="entry name" value="BPD_transp_1_N"/>
</dbReference>
<comment type="similarity">
    <text evidence="7">Belongs to the binding-protein-dependent transport system permease family.</text>
</comment>
<dbReference type="PATRIC" id="fig|748727.19.peg.2781"/>
<proteinExistence type="inferred from homology"/>
<evidence type="ECO:0000313" key="12">
    <source>
        <dbReference type="Proteomes" id="UP000077020"/>
    </source>
</evidence>
<dbReference type="GO" id="GO:0005886">
    <property type="term" value="C:plasma membrane"/>
    <property type="evidence" value="ECO:0007669"/>
    <property type="project" value="UniProtKB-SubCell"/>
</dbReference>
<feature type="domain" description="ABC transmembrane type-1" evidence="8">
    <location>
        <begin position="99"/>
        <end position="309"/>
    </location>
</feature>
<evidence type="ECO:0000259" key="8">
    <source>
        <dbReference type="PROSITE" id="PS50928"/>
    </source>
</evidence>
<sequence length="320" mass="35363">MISRFVVRRIIQGFLVIFCLSIISFAIINVAPGDPAAALYGDLADRLTTEERNRINENYGADRPVTERYIKWVKGVARGNLGVSYVEGREVTAILKEKIPNTLKLVLWTISLILVCSLLLGLKAGFNENSFWDKFVSGMSVFFYSIPSFWIALLFIILFSVCLGWLPSAGNKNISGSGGVFSNLKYYIMPVSVLVIAHAGAYARFIQEKVKEEVNSHYVIAAKANGMDDRKIMKGIIKNALVPFMNYLGITIPSFFGGSVVIETVFSWPGLGMLNVKAANSKDYPLLMGAIFMTGILVVISIMITDILQLVVNPSLRKQV</sequence>
<feature type="transmembrane region" description="Helical" evidence="7">
    <location>
        <begin position="105"/>
        <end position="122"/>
    </location>
</feature>
<name>D8GKI6_CLOLD</name>
<dbReference type="HOGENOM" id="CLU_036879_1_2_9"/>
<dbReference type="OrthoDB" id="9773221at2"/>
<reference evidence="9 11" key="2">
    <citation type="journal article" date="2010" name="Proc. Natl. Acad. Sci. U.S.A.">
        <title>Clostridium ljungdahlii represents a microbial production platform based on syngas.</title>
        <authorList>
            <person name="Kopke M."/>
            <person name="Held C."/>
            <person name="Hujer S."/>
            <person name="Liesegang H."/>
            <person name="Wiezer A."/>
            <person name="Wollherr A."/>
            <person name="Ehrenreich A."/>
            <person name="Liebl W."/>
            <person name="Gottschalk G."/>
            <person name="Durre P."/>
        </authorList>
    </citation>
    <scope>NUCLEOTIDE SEQUENCE [LARGE SCALE GENOMIC DNA]</scope>
    <source>
        <strain evidence="11">ATCC 55383 / DSM 13528 / PETC</strain>
        <strain evidence="9">DSM 13528</strain>
    </source>
</reference>
<dbReference type="CDD" id="cd06261">
    <property type="entry name" value="TM_PBP2"/>
    <property type="match status" value="1"/>
</dbReference>
<dbReference type="InterPro" id="IPR035906">
    <property type="entry name" value="MetI-like_sf"/>
</dbReference>
<dbReference type="Gene3D" id="1.10.3720.10">
    <property type="entry name" value="MetI-like"/>
    <property type="match status" value="1"/>
</dbReference>
<comment type="subcellular location">
    <subcellularLocation>
        <location evidence="1 7">Cell membrane</location>
        <topology evidence="1 7">Multi-pass membrane protein</topology>
    </subcellularLocation>
</comment>
<organism evidence="9 11">
    <name type="scientific">Clostridium ljungdahlii (strain ATCC 55383 / DSM 13528 / PETC)</name>
    <dbReference type="NCBI Taxonomy" id="748727"/>
    <lineage>
        <taxon>Bacteria</taxon>
        <taxon>Bacillati</taxon>
        <taxon>Bacillota</taxon>
        <taxon>Clostridia</taxon>
        <taxon>Eubacteriales</taxon>
        <taxon>Clostridiaceae</taxon>
        <taxon>Clostridium</taxon>
    </lineage>
</organism>
<dbReference type="PROSITE" id="PS50928">
    <property type="entry name" value="ABC_TM1"/>
    <property type="match status" value="1"/>
</dbReference>